<dbReference type="EMBL" id="AJWZ01007380">
    <property type="protein sequence ID" value="EKC57060.1"/>
    <property type="molecule type" value="Genomic_DNA"/>
</dbReference>
<dbReference type="AlphaFoldDB" id="K1ST86"/>
<proteinExistence type="predicted"/>
<sequence>MYAALKGNSNLVDYYGQQFFVYGDVHAGDDYQYNNIGGSNRASFYYDMNYQTASEFTSSTSSSSVTWKSPYIVIGRANRIIAAAEGGALSDAAEAKATIDQYAAEAKVLRALAHFDLVRIYGKPYTEDQGASLGVPLVTEV</sequence>
<name>K1ST86_9ZZZZ</name>
<evidence type="ECO:0000313" key="2">
    <source>
        <dbReference type="EMBL" id="EKC57060.1"/>
    </source>
</evidence>
<feature type="domain" description="SusD-like N-terminal" evidence="1">
    <location>
        <begin position="49"/>
        <end position="128"/>
    </location>
</feature>
<protein>
    <recommendedName>
        <fullName evidence="1">SusD-like N-terminal domain-containing protein</fullName>
    </recommendedName>
</protein>
<accession>K1ST86</accession>
<dbReference type="InterPro" id="IPR011990">
    <property type="entry name" value="TPR-like_helical_dom_sf"/>
</dbReference>
<dbReference type="Pfam" id="PF14322">
    <property type="entry name" value="SusD-like_3"/>
    <property type="match status" value="1"/>
</dbReference>
<dbReference type="SUPFAM" id="SSF48452">
    <property type="entry name" value="TPR-like"/>
    <property type="match status" value="1"/>
</dbReference>
<comment type="caution">
    <text evidence="2">The sequence shown here is derived from an EMBL/GenBank/DDBJ whole genome shotgun (WGS) entry which is preliminary data.</text>
</comment>
<gene>
    <name evidence="2" type="ORF">OBE_10738</name>
</gene>
<dbReference type="InterPro" id="IPR033985">
    <property type="entry name" value="SusD-like_N"/>
</dbReference>
<feature type="non-terminal residue" evidence="2">
    <location>
        <position position="141"/>
    </location>
</feature>
<reference evidence="2" key="1">
    <citation type="journal article" date="2013" name="Environ. Microbiol.">
        <title>Microbiota from the distal guts of lean and obese adolescents exhibit partial functional redundancy besides clear differences in community structure.</title>
        <authorList>
            <person name="Ferrer M."/>
            <person name="Ruiz A."/>
            <person name="Lanza F."/>
            <person name="Haange S.B."/>
            <person name="Oberbach A."/>
            <person name="Till H."/>
            <person name="Bargiela R."/>
            <person name="Campoy C."/>
            <person name="Segura M.T."/>
            <person name="Richter M."/>
            <person name="von Bergen M."/>
            <person name="Seifert J."/>
            <person name="Suarez A."/>
        </authorList>
    </citation>
    <scope>NUCLEOTIDE SEQUENCE</scope>
</reference>
<organism evidence="2">
    <name type="scientific">human gut metagenome</name>
    <dbReference type="NCBI Taxonomy" id="408170"/>
    <lineage>
        <taxon>unclassified sequences</taxon>
        <taxon>metagenomes</taxon>
        <taxon>organismal metagenomes</taxon>
    </lineage>
</organism>
<dbReference type="Gene3D" id="1.25.40.390">
    <property type="match status" value="1"/>
</dbReference>
<evidence type="ECO:0000259" key="1">
    <source>
        <dbReference type="Pfam" id="PF14322"/>
    </source>
</evidence>